<dbReference type="SUPFAM" id="SSF51391">
    <property type="entry name" value="Thiamin phosphate synthase"/>
    <property type="match status" value="1"/>
</dbReference>
<evidence type="ECO:0000256" key="11">
    <source>
        <dbReference type="RuleBase" id="RU004253"/>
    </source>
</evidence>
<dbReference type="GO" id="GO:0004789">
    <property type="term" value="F:thiamine-phosphate diphosphorylase activity"/>
    <property type="evidence" value="ECO:0007669"/>
    <property type="project" value="UniProtKB-UniRule"/>
</dbReference>
<dbReference type="GO" id="GO:0000287">
    <property type="term" value="F:magnesium ion binding"/>
    <property type="evidence" value="ECO:0007669"/>
    <property type="project" value="UniProtKB-UniRule"/>
</dbReference>
<comment type="catalytic activity">
    <reaction evidence="8 9 10">
        <text>2-[(2R,5Z)-2-carboxy-4-methylthiazol-5(2H)-ylidene]ethyl phosphate + 4-amino-2-methyl-5-(diphosphooxymethyl)pyrimidine + 2 H(+) = thiamine phosphate + CO2 + diphosphate</text>
        <dbReference type="Rhea" id="RHEA:47844"/>
        <dbReference type="ChEBI" id="CHEBI:15378"/>
        <dbReference type="ChEBI" id="CHEBI:16526"/>
        <dbReference type="ChEBI" id="CHEBI:33019"/>
        <dbReference type="ChEBI" id="CHEBI:37575"/>
        <dbReference type="ChEBI" id="CHEBI:57841"/>
        <dbReference type="ChEBI" id="CHEBI:62899"/>
        <dbReference type="EC" id="2.5.1.3"/>
    </reaction>
</comment>
<protein>
    <recommendedName>
        <fullName evidence="9">Thiamine-phosphate synthase</fullName>
        <shortName evidence="9">TP synthase</shortName>
        <shortName evidence="9">TPS</shortName>
        <ecNumber evidence="9">2.5.1.3</ecNumber>
    </recommendedName>
    <alternativeName>
        <fullName evidence="9">Thiamine-phosphate pyrophosphorylase</fullName>
        <shortName evidence="9">TMP pyrophosphorylase</shortName>
        <shortName evidence="9">TMP-PPase</shortName>
    </alternativeName>
</protein>
<proteinExistence type="inferred from homology"/>
<dbReference type="NCBIfam" id="TIGR00693">
    <property type="entry name" value="thiE"/>
    <property type="match status" value="1"/>
</dbReference>
<feature type="binding site" evidence="9">
    <location>
        <position position="85"/>
    </location>
    <ligand>
        <name>Mg(2+)</name>
        <dbReference type="ChEBI" id="CHEBI:18420"/>
    </ligand>
</feature>
<dbReference type="NCBIfam" id="NF000736">
    <property type="entry name" value="PRK00043.2-3"/>
    <property type="match status" value="1"/>
</dbReference>
<dbReference type="HAMAP" id="MF_00097">
    <property type="entry name" value="TMP_synthase"/>
    <property type="match status" value="1"/>
</dbReference>
<dbReference type="EMBL" id="FODN01000001">
    <property type="protein sequence ID" value="SEN72083.1"/>
    <property type="molecule type" value="Genomic_DNA"/>
</dbReference>
<keyword evidence="3 9" id="KW-0479">Metal-binding</keyword>
<comment type="pathway">
    <text evidence="1 9 11">Cofactor biosynthesis; thiamine diphosphate biosynthesis; thiamine phosphate from 4-amino-2-methyl-5-diphosphomethylpyrimidine and 4-methyl-5-(2-phosphoethyl)-thiazole: step 1/1.</text>
</comment>
<evidence type="ECO:0000256" key="7">
    <source>
        <dbReference type="ARBA" id="ARBA00047851"/>
    </source>
</evidence>
<dbReference type="Pfam" id="PF02581">
    <property type="entry name" value="TMP-TENI"/>
    <property type="match status" value="1"/>
</dbReference>
<dbReference type="RefSeq" id="WP_091165878.1">
    <property type="nucleotide sequence ID" value="NZ_CBCSFM010000001.1"/>
</dbReference>
<comment type="function">
    <text evidence="9">Condenses 4-methyl-5-(beta-hydroxyethyl)thiazole monophosphate (THZ-P) and 2-methyl-4-amino-5-hydroxymethyl pyrimidine pyrophosphate (HMP-PP) to form thiamine monophosphate (TMP).</text>
</comment>
<dbReference type="EC" id="2.5.1.3" evidence="9"/>
<organism evidence="13 14">
    <name type="scientific">Flavobacterium sinopsychrotolerans</name>
    <dbReference type="NCBI Taxonomy" id="604089"/>
    <lineage>
        <taxon>Bacteria</taxon>
        <taxon>Pseudomonadati</taxon>
        <taxon>Bacteroidota</taxon>
        <taxon>Flavobacteriia</taxon>
        <taxon>Flavobacteriales</taxon>
        <taxon>Flavobacteriaceae</taxon>
        <taxon>Flavobacterium</taxon>
    </lineage>
</organism>
<dbReference type="GO" id="GO:0009228">
    <property type="term" value="P:thiamine biosynthetic process"/>
    <property type="evidence" value="ECO:0007669"/>
    <property type="project" value="UniProtKB-KW"/>
</dbReference>
<feature type="binding site" evidence="9">
    <location>
        <begin position="130"/>
        <end position="132"/>
    </location>
    <ligand>
        <name>2-[(2R,5Z)-2-carboxy-4-methylthiazol-5(2H)-ylidene]ethyl phosphate</name>
        <dbReference type="ChEBI" id="CHEBI:62899"/>
    </ligand>
</feature>
<dbReference type="Gene3D" id="3.20.20.70">
    <property type="entry name" value="Aldolase class I"/>
    <property type="match status" value="1"/>
</dbReference>
<evidence type="ECO:0000256" key="6">
    <source>
        <dbReference type="ARBA" id="ARBA00047334"/>
    </source>
</evidence>
<evidence type="ECO:0000256" key="4">
    <source>
        <dbReference type="ARBA" id="ARBA00022842"/>
    </source>
</evidence>
<comment type="similarity">
    <text evidence="9 10">Belongs to the thiamine-phosphate synthase family.</text>
</comment>
<accession>A0A1H8ITX2</accession>
<evidence type="ECO:0000256" key="1">
    <source>
        <dbReference type="ARBA" id="ARBA00005165"/>
    </source>
</evidence>
<dbReference type="PANTHER" id="PTHR20857:SF15">
    <property type="entry name" value="THIAMINE-PHOSPHATE SYNTHASE"/>
    <property type="match status" value="1"/>
</dbReference>
<dbReference type="InterPro" id="IPR034291">
    <property type="entry name" value="TMP_synthase"/>
</dbReference>
<evidence type="ECO:0000256" key="8">
    <source>
        <dbReference type="ARBA" id="ARBA00047883"/>
    </source>
</evidence>
<feature type="binding site" evidence="9">
    <location>
        <position position="104"/>
    </location>
    <ligand>
        <name>4-amino-2-methyl-5-(diphosphooxymethyl)pyrimidine</name>
        <dbReference type="ChEBI" id="CHEBI:57841"/>
    </ligand>
</feature>
<evidence type="ECO:0000256" key="9">
    <source>
        <dbReference type="HAMAP-Rule" id="MF_00097"/>
    </source>
</evidence>
<dbReference type="Proteomes" id="UP000198657">
    <property type="component" value="Unassembled WGS sequence"/>
</dbReference>
<evidence type="ECO:0000256" key="5">
    <source>
        <dbReference type="ARBA" id="ARBA00022977"/>
    </source>
</evidence>
<dbReference type="GO" id="GO:0005737">
    <property type="term" value="C:cytoplasm"/>
    <property type="evidence" value="ECO:0007669"/>
    <property type="project" value="TreeGrafter"/>
</dbReference>
<dbReference type="OrthoDB" id="9812206at2"/>
<comment type="catalytic activity">
    <reaction evidence="7 9 10">
        <text>2-(2-carboxy-4-methylthiazol-5-yl)ethyl phosphate + 4-amino-2-methyl-5-(diphosphooxymethyl)pyrimidine + 2 H(+) = thiamine phosphate + CO2 + diphosphate</text>
        <dbReference type="Rhea" id="RHEA:47848"/>
        <dbReference type="ChEBI" id="CHEBI:15378"/>
        <dbReference type="ChEBI" id="CHEBI:16526"/>
        <dbReference type="ChEBI" id="CHEBI:33019"/>
        <dbReference type="ChEBI" id="CHEBI:37575"/>
        <dbReference type="ChEBI" id="CHEBI:57841"/>
        <dbReference type="ChEBI" id="CHEBI:62890"/>
        <dbReference type="EC" id="2.5.1.3"/>
    </reaction>
</comment>
<evidence type="ECO:0000313" key="14">
    <source>
        <dbReference type="Proteomes" id="UP000198657"/>
    </source>
</evidence>
<feature type="binding site" evidence="9">
    <location>
        <position position="133"/>
    </location>
    <ligand>
        <name>4-amino-2-methyl-5-(diphosphooxymethyl)pyrimidine</name>
        <dbReference type="ChEBI" id="CHEBI:57841"/>
    </ligand>
</feature>
<evidence type="ECO:0000313" key="13">
    <source>
        <dbReference type="EMBL" id="SEN72083.1"/>
    </source>
</evidence>
<feature type="binding site" evidence="9">
    <location>
        <position position="65"/>
    </location>
    <ligand>
        <name>4-amino-2-methyl-5-(diphosphooxymethyl)pyrimidine</name>
        <dbReference type="ChEBI" id="CHEBI:57841"/>
    </ligand>
</feature>
<reference evidence="14" key="1">
    <citation type="submission" date="2016-10" db="EMBL/GenBank/DDBJ databases">
        <authorList>
            <person name="Varghese N."/>
            <person name="Submissions S."/>
        </authorList>
    </citation>
    <scope>NUCLEOTIDE SEQUENCE [LARGE SCALE GENOMIC DNA]</scope>
    <source>
        <strain evidence="14">CGMCC 1.8704</strain>
    </source>
</reference>
<dbReference type="InterPro" id="IPR013785">
    <property type="entry name" value="Aldolase_TIM"/>
</dbReference>
<keyword evidence="14" id="KW-1185">Reference proteome</keyword>
<gene>
    <name evidence="9" type="primary">thiE</name>
    <name evidence="13" type="ORF">SAMN04487942_0717</name>
</gene>
<dbReference type="CDD" id="cd00564">
    <property type="entry name" value="TMP_TenI"/>
    <property type="match status" value="1"/>
</dbReference>
<evidence type="ECO:0000256" key="10">
    <source>
        <dbReference type="RuleBase" id="RU003826"/>
    </source>
</evidence>
<evidence type="ECO:0000259" key="12">
    <source>
        <dbReference type="Pfam" id="PF02581"/>
    </source>
</evidence>
<name>A0A1H8ITX2_9FLAO</name>
<comment type="cofactor">
    <cofactor evidence="9">
        <name>Mg(2+)</name>
        <dbReference type="ChEBI" id="CHEBI:18420"/>
    </cofactor>
    <text evidence="9">Binds 1 Mg(2+) ion per subunit.</text>
</comment>
<keyword evidence="4 9" id="KW-0460">Magnesium</keyword>
<feature type="domain" description="Thiamine phosphate synthase/TenI" evidence="12">
    <location>
        <begin position="15"/>
        <end position="188"/>
    </location>
</feature>
<dbReference type="InterPro" id="IPR036206">
    <property type="entry name" value="ThiamineP_synth_sf"/>
</dbReference>
<feature type="binding site" evidence="9">
    <location>
        <begin position="33"/>
        <end position="37"/>
    </location>
    <ligand>
        <name>4-amino-2-methyl-5-(diphosphooxymethyl)pyrimidine</name>
        <dbReference type="ChEBI" id="CHEBI:57841"/>
    </ligand>
</feature>
<dbReference type="InterPro" id="IPR022998">
    <property type="entry name" value="ThiamineP_synth_TenI"/>
</dbReference>
<dbReference type="GO" id="GO:0009229">
    <property type="term" value="P:thiamine diphosphate biosynthetic process"/>
    <property type="evidence" value="ECO:0007669"/>
    <property type="project" value="UniProtKB-UniRule"/>
</dbReference>
<evidence type="ECO:0000256" key="2">
    <source>
        <dbReference type="ARBA" id="ARBA00022679"/>
    </source>
</evidence>
<comment type="catalytic activity">
    <reaction evidence="6 9 10">
        <text>4-methyl-5-(2-phosphooxyethyl)-thiazole + 4-amino-2-methyl-5-(diphosphooxymethyl)pyrimidine + H(+) = thiamine phosphate + diphosphate</text>
        <dbReference type="Rhea" id="RHEA:22328"/>
        <dbReference type="ChEBI" id="CHEBI:15378"/>
        <dbReference type="ChEBI" id="CHEBI:33019"/>
        <dbReference type="ChEBI" id="CHEBI:37575"/>
        <dbReference type="ChEBI" id="CHEBI:57841"/>
        <dbReference type="ChEBI" id="CHEBI:58296"/>
        <dbReference type="EC" id="2.5.1.3"/>
    </reaction>
</comment>
<keyword evidence="5 9" id="KW-0784">Thiamine biosynthesis</keyword>
<feature type="binding site" evidence="9">
    <location>
        <position position="66"/>
    </location>
    <ligand>
        <name>Mg(2+)</name>
        <dbReference type="ChEBI" id="CHEBI:18420"/>
    </ligand>
</feature>
<dbReference type="PANTHER" id="PTHR20857">
    <property type="entry name" value="THIAMINE-PHOSPHATE PYROPHOSPHORYLASE"/>
    <property type="match status" value="1"/>
</dbReference>
<comment type="caution">
    <text evidence="9">Lacks conserved residue(s) required for the propagation of feature annotation.</text>
</comment>
<evidence type="ECO:0000256" key="3">
    <source>
        <dbReference type="ARBA" id="ARBA00022723"/>
    </source>
</evidence>
<sequence length="210" mass="23358">MHNQLQYISQGNTVEEQVYNIHKALDNGCEWIQMRFKKNYSDDAFTLAEAVKMLCKEYLATFIINDNVYLAKQLDADGVHLGLSDMSVEEARLILGNTKIIGGTANTFEDVLQRTAENCDYIGLGPFQFTTTKQNLSPILGLEGYHSIIGQMKAKNIQIPIYAIGGITLENVESLMKTGIRGIAVSGMITQTENASQLINQLNDKLYVTI</sequence>
<dbReference type="AlphaFoldDB" id="A0A1H8ITX2"/>
<keyword evidence="2 9" id="KW-0808">Transferase</keyword>
<dbReference type="UniPathway" id="UPA00060">
    <property type="reaction ID" value="UER00141"/>
</dbReference>
<dbReference type="STRING" id="604089.SAMN04487942_0717"/>
<feature type="binding site" evidence="9">
    <location>
        <position position="166"/>
    </location>
    <ligand>
        <name>2-[(2R,5Z)-2-carboxy-4-methylthiazol-5(2H)-ylidene]ethyl phosphate</name>
        <dbReference type="ChEBI" id="CHEBI:62899"/>
    </ligand>
</feature>